<accession>A0A832RCF8</accession>
<dbReference type="EC" id="3.6.1.27" evidence="3 14"/>
<evidence type="ECO:0000256" key="3">
    <source>
        <dbReference type="ARBA" id="ARBA00012374"/>
    </source>
</evidence>
<comment type="function">
    <text evidence="14">Catalyzes the dephosphorylation of undecaprenyl diphosphate (UPP). Confers resistance to bacitracin.</text>
</comment>
<evidence type="ECO:0000256" key="9">
    <source>
        <dbReference type="ARBA" id="ARBA00023136"/>
    </source>
</evidence>
<keyword evidence="10 14" id="KW-0046">Antibiotic resistance</keyword>
<evidence type="ECO:0000256" key="13">
    <source>
        <dbReference type="ARBA" id="ARBA00047594"/>
    </source>
</evidence>
<sequence length="268" mass="30041">MQILKLIGIGVIQGITELLPISSSAHMLLLGNILNINTTSSLLILFHLGTTIAVIFFLRKQLFKNFFSKKKLAFYGKILIATIPAGVIGFLFEDIISRHLRADWIIGISLIIWGIVMIVLEKKETTMIKGEKLQTVEDISLKQALAVGFSQALALIPGTSRSAITTITGILVGLPKYIALKFSFVLSIPILLGSFTLFLFQNFKERNMLLNTVGEPFRINTIVILITTFLFGFLSLKLIERFKKKNWLTFFGIYRILLGIVVLLSFFL</sequence>
<comment type="subcellular location">
    <subcellularLocation>
        <location evidence="1 14">Cell membrane</location>
        <topology evidence="1 14">Multi-pass membrane protein</topology>
    </subcellularLocation>
</comment>
<dbReference type="GO" id="GO:0046677">
    <property type="term" value="P:response to antibiotic"/>
    <property type="evidence" value="ECO:0007669"/>
    <property type="project" value="UniProtKB-UniRule"/>
</dbReference>
<dbReference type="GO" id="GO:0050380">
    <property type="term" value="F:undecaprenyl-diphosphatase activity"/>
    <property type="evidence" value="ECO:0007669"/>
    <property type="project" value="UniProtKB-UniRule"/>
</dbReference>
<protein>
    <recommendedName>
        <fullName evidence="4 14">Undecaprenyl-diphosphatase</fullName>
        <ecNumber evidence="3 14">3.6.1.27</ecNumber>
    </recommendedName>
    <alternativeName>
        <fullName evidence="12 14">Bacitracin resistance protein</fullName>
    </alternativeName>
    <alternativeName>
        <fullName evidence="11 14">Undecaprenyl pyrophosphate phosphatase</fullName>
    </alternativeName>
</protein>
<dbReference type="GO" id="GO:0008360">
    <property type="term" value="P:regulation of cell shape"/>
    <property type="evidence" value="ECO:0007669"/>
    <property type="project" value="UniProtKB-KW"/>
</dbReference>
<feature type="transmembrane region" description="Helical" evidence="14">
    <location>
        <begin position="219"/>
        <end position="236"/>
    </location>
</feature>
<dbReference type="Proteomes" id="UP000576550">
    <property type="component" value="Unassembled WGS sequence"/>
</dbReference>
<feature type="transmembrane region" description="Helical" evidence="14">
    <location>
        <begin position="248"/>
        <end position="267"/>
    </location>
</feature>
<reference evidence="15 16" key="1">
    <citation type="journal article" date="2020" name="Biotechnol. Biofuels">
        <title>New insights from the biogas microbiome by comprehensive genome-resolved metagenomics of nearly 1600 species originating from multiple anaerobic digesters.</title>
        <authorList>
            <person name="Campanaro S."/>
            <person name="Treu L."/>
            <person name="Rodriguez-R L.M."/>
            <person name="Kovalovszki A."/>
            <person name="Ziels R.M."/>
            <person name="Maus I."/>
            <person name="Zhu X."/>
            <person name="Kougias P.G."/>
            <person name="Basile A."/>
            <person name="Luo G."/>
            <person name="Schluter A."/>
            <person name="Konstantinidis K.T."/>
            <person name="Angelidaki I."/>
        </authorList>
    </citation>
    <scope>NUCLEOTIDE SEQUENCE [LARGE SCALE GENOMIC DNA]</scope>
    <source>
        <strain evidence="15">AS05jafATM_89</strain>
    </source>
</reference>
<keyword evidence="9 14" id="KW-0472">Membrane</keyword>
<evidence type="ECO:0000256" key="4">
    <source>
        <dbReference type="ARBA" id="ARBA00021581"/>
    </source>
</evidence>
<evidence type="ECO:0000256" key="14">
    <source>
        <dbReference type="HAMAP-Rule" id="MF_01006"/>
    </source>
</evidence>
<dbReference type="Pfam" id="PF02673">
    <property type="entry name" value="BacA"/>
    <property type="match status" value="1"/>
</dbReference>
<keyword evidence="8 14" id="KW-1133">Transmembrane helix</keyword>
<evidence type="ECO:0000256" key="10">
    <source>
        <dbReference type="ARBA" id="ARBA00023251"/>
    </source>
</evidence>
<dbReference type="HAMAP" id="MF_01006">
    <property type="entry name" value="Undec_diphosphatase"/>
    <property type="match status" value="1"/>
</dbReference>
<dbReference type="GO" id="GO:0005886">
    <property type="term" value="C:plasma membrane"/>
    <property type="evidence" value="ECO:0007669"/>
    <property type="project" value="UniProtKB-SubCell"/>
</dbReference>
<evidence type="ECO:0000256" key="2">
    <source>
        <dbReference type="ARBA" id="ARBA00010621"/>
    </source>
</evidence>
<proteinExistence type="inferred from homology"/>
<dbReference type="PANTHER" id="PTHR30622:SF2">
    <property type="entry name" value="UNDECAPRENYL-DIPHOSPHATASE"/>
    <property type="match status" value="1"/>
</dbReference>
<keyword evidence="5 14" id="KW-1003">Cell membrane</keyword>
<dbReference type="AlphaFoldDB" id="A0A832RCF8"/>
<dbReference type="InterPro" id="IPR003824">
    <property type="entry name" value="UppP"/>
</dbReference>
<dbReference type="PANTHER" id="PTHR30622">
    <property type="entry name" value="UNDECAPRENYL-DIPHOSPHATASE"/>
    <property type="match status" value="1"/>
</dbReference>
<evidence type="ECO:0000256" key="12">
    <source>
        <dbReference type="ARBA" id="ARBA00032932"/>
    </source>
</evidence>
<dbReference type="GO" id="GO:0071555">
    <property type="term" value="P:cell wall organization"/>
    <property type="evidence" value="ECO:0007669"/>
    <property type="project" value="UniProtKB-KW"/>
</dbReference>
<evidence type="ECO:0000256" key="5">
    <source>
        <dbReference type="ARBA" id="ARBA00022475"/>
    </source>
</evidence>
<evidence type="ECO:0000313" key="16">
    <source>
        <dbReference type="Proteomes" id="UP000576550"/>
    </source>
</evidence>
<comment type="similarity">
    <text evidence="2 14">Belongs to the UppP family.</text>
</comment>
<evidence type="ECO:0000256" key="6">
    <source>
        <dbReference type="ARBA" id="ARBA00022692"/>
    </source>
</evidence>
<gene>
    <name evidence="14" type="primary">uppP</name>
    <name evidence="15" type="ORF">GX533_01620</name>
</gene>
<keyword evidence="6 14" id="KW-0812">Transmembrane</keyword>
<keyword evidence="14" id="KW-0961">Cell wall biogenesis/degradation</keyword>
<comment type="miscellaneous">
    <text evidence="14">Bacitracin is thought to be involved in the inhibition of peptidoglycan synthesis by sequestering undecaprenyl diphosphate, thereby reducing the pool of lipid carrier available.</text>
</comment>
<evidence type="ECO:0000256" key="1">
    <source>
        <dbReference type="ARBA" id="ARBA00004651"/>
    </source>
</evidence>
<comment type="catalytic activity">
    <reaction evidence="13 14">
        <text>di-trans,octa-cis-undecaprenyl diphosphate + H2O = di-trans,octa-cis-undecaprenyl phosphate + phosphate + H(+)</text>
        <dbReference type="Rhea" id="RHEA:28094"/>
        <dbReference type="ChEBI" id="CHEBI:15377"/>
        <dbReference type="ChEBI" id="CHEBI:15378"/>
        <dbReference type="ChEBI" id="CHEBI:43474"/>
        <dbReference type="ChEBI" id="CHEBI:58405"/>
        <dbReference type="ChEBI" id="CHEBI:60392"/>
        <dbReference type="EC" id="3.6.1.27"/>
    </reaction>
</comment>
<evidence type="ECO:0000256" key="7">
    <source>
        <dbReference type="ARBA" id="ARBA00022801"/>
    </source>
</evidence>
<comment type="caution">
    <text evidence="15">The sequence shown here is derived from an EMBL/GenBank/DDBJ whole genome shotgun (WGS) entry which is preliminary data.</text>
</comment>
<evidence type="ECO:0000256" key="11">
    <source>
        <dbReference type="ARBA" id="ARBA00032707"/>
    </source>
</evidence>
<keyword evidence="7 14" id="KW-0378">Hydrolase</keyword>
<feature type="transmembrane region" description="Helical" evidence="14">
    <location>
        <begin position="41"/>
        <end position="60"/>
    </location>
</feature>
<feature type="transmembrane region" description="Helical" evidence="14">
    <location>
        <begin position="178"/>
        <end position="199"/>
    </location>
</feature>
<dbReference type="GO" id="GO:0009252">
    <property type="term" value="P:peptidoglycan biosynthetic process"/>
    <property type="evidence" value="ECO:0007669"/>
    <property type="project" value="UniProtKB-KW"/>
</dbReference>
<feature type="transmembrane region" description="Helical" evidence="14">
    <location>
        <begin position="7"/>
        <end position="29"/>
    </location>
</feature>
<evidence type="ECO:0000313" key="15">
    <source>
        <dbReference type="EMBL" id="HHX99364.1"/>
    </source>
</evidence>
<feature type="transmembrane region" description="Helical" evidence="14">
    <location>
        <begin position="72"/>
        <end position="92"/>
    </location>
</feature>
<dbReference type="EMBL" id="DUTP01000003">
    <property type="protein sequence ID" value="HHX99364.1"/>
    <property type="molecule type" value="Genomic_DNA"/>
</dbReference>
<keyword evidence="14" id="KW-0573">Peptidoglycan synthesis</keyword>
<organism evidence="15 16">
    <name type="scientific">Candidatus Dojkabacteria bacterium</name>
    <dbReference type="NCBI Taxonomy" id="2099670"/>
    <lineage>
        <taxon>Bacteria</taxon>
        <taxon>Candidatus Dojkabacteria</taxon>
    </lineage>
</organism>
<keyword evidence="14" id="KW-0133">Cell shape</keyword>
<name>A0A832RCF8_9BACT</name>
<feature type="transmembrane region" description="Helical" evidence="14">
    <location>
        <begin position="104"/>
        <end position="120"/>
    </location>
</feature>
<evidence type="ECO:0000256" key="8">
    <source>
        <dbReference type="ARBA" id="ARBA00022989"/>
    </source>
</evidence>